<organism evidence="1 2">
    <name type="scientific">Mya arenaria</name>
    <name type="common">Soft-shell clam</name>
    <dbReference type="NCBI Taxonomy" id="6604"/>
    <lineage>
        <taxon>Eukaryota</taxon>
        <taxon>Metazoa</taxon>
        <taxon>Spiralia</taxon>
        <taxon>Lophotrochozoa</taxon>
        <taxon>Mollusca</taxon>
        <taxon>Bivalvia</taxon>
        <taxon>Autobranchia</taxon>
        <taxon>Heteroconchia</taxon>
        <taxon>Euheterodonta</taxon>
        <taxon>Imparidentia</taxon>
        <taxon>Neoheterodontei</taxon>
        <taxon>Myida</taxon>
        <taxon>Myoidea</taxon>
        <taxon>Myidae</taxon>
        <taxon>Mya</taxon>
    </lineage>
</organism>
<gene>
    <name evidence="1" type="ORF">MAR_035033</name>
</gene>
<reference evidence="1" key="1">
    <citation type="submission" date="2022-11" db="EMBL/GenBank/DDBJ databases">
        <title>Centuries of genome instability and evolution in soft-shell clam transmissible cancer (bioRxiv).</title>
        <authorList>
            <person name="Hart S.F.M."/>
            <person name="Yonemitsu M.A."/>
            <person name="Giersch R.M."/>
            <person name="Beal B.F."/>
            <person name="Arriagada G."/>
            <person name="Davis B.W."/>
            <person name="Ostrander E.A."/>
            <person name="Goff S.P."/>
            <person name="Metzger M.J."/>
        </authorList>
    </citation>
    <scope>NUCLEOTIDE SEQUENCE</scope>
    <source>
        <strain evidence="1">MELC-2E11</strain>
        <tissue evidence="1">Siphon/mantle</tissue>
    </source>
</reference>
<dbReference type="Proteomes" id="UP001164746">
    <property type="component" value="Chromosome 7"/>
</dbReference>
<proteinExistence type="predicted"/>
<protein>
    <submittedName>
        <fullName evidence="1">Uncharacterized protein</fullName>
    </submittedName>
</protein>
<evidence type="ECO:0000313" key="2">
    <source>
        <dbReference type="Proteomes" id="UP001164746"/>
    </source>
</evidence>
<evidence type="ECO:0000313" key="1">
    <source>
        <dbReference type="EMBL" id="WAR09957.1"/>
    </source>
</evidence>
<sequence length="154" mass="17865">MKYPFTVNIYVGDVIILISLLRVGVQAVTCINDILRGDIIRYLYFGPCHGAVVLETVVQRFGIGCKIAHYAWHFVLCQRRIIEETITIPMDGSFSVLLYRPPTYDVYEADVARAMSRIGEEQFVFFSNDSSHFSRWYKLKLIDPCFKIQRRVKC</sequence>
<keyword evidence="2" id="KW-1185">Reference proteome</keyword>
<accession>A0ABY7ELV6</accession>
<dbReference type="EMBL" id="CP111018">
    <property type="protein sequence ID" value="WAR09957.1"/>
    <property type="molecule type" value="Genomic_DNA"/>
</dbReference>
<name>A0ABY7ELV6_MYAAR</name>